<protein>
    <submittedName>
        <fullName evidence="1">Uncharacterized protein</fullName>
    </submittedName>
</protein>
<reference evidence="1 2" key="1">
    <citation type="submission" date="2016-10" db="EMBL/GenBank/DDBJ databases">
        <authorList>
            <person name="Varghese N."/>
        </authorList>
    </citation>
    <scope>NUCLEOTIDE SEQUENCE [LARGE SCALE GENOMIC DNA]</scope>
</reference>
<dbReference type="Proteomes" id="UP000215453">
    <property type="component" value="Chromosome 1"/>
</dbReference>
<sequence length="284" mass="30723">MANPGGLRVAFDIATRPTLMEKIEVDNGRVAEIMEEIRKLCALNDVAEIFVDATRFQSVLAPATILTTDKAIKERLAVAKQLESLFKWCRESARSGFTKLDEYEERESAILAQKIIKYDGGKERPVVKDLSSKEQAKKSSLELAVMQAACARGKGVLETVHEQCKLSSEGTSTFTAKAIEEAVRAFKLPYGKPAGSRPVAGGGLNGPVLSQSFASGMIGKAPVSCPVAGSLVRKPMAGHSVKCGRVAKPKRDRSSSVFLLSATGNKKRIAERQKAREAKEDSLR</sequence>
<evidence type="ECO:0000313" key="2">
    <source>
        <dbReference type="Proteomes" id="UP000215453"/>
    </source>
</evidence>
<gene>
    <name evidence="1" type="ORF">ZT1A5_G661</name>
</gene>
<evidence type="ECO:0000313" key="1">
    <source>
        <dbReference type="EMBL" id="SMY19226.1"/>
    </source>
</evidence>
<dbReference type="EMBL" id="LT882676">
    <property type="protein sequence ID" value="SMY19226.1"/>
    <property type="molecule type" value="Genomic_DNA"/>
</dbReference>
<accession>A0A1Y6L476</accession>
<organism evidence="1 2">
    <name type="scientific">Zymoseptoria tritici ST99CH_1A5</name>
    <dbReference type="NCBI Taxonomy" id="1276529"/>
    <lineage>
        <taxon>Eukaryota</taxon>
        <taxon>Fungi</taxon>
        <taxon>Dikarya</taxon>
        <taxon>Ascomycota</taxon>
        <taxon>Pezizomycotina</taxon>
        <taxon>Dothideomycetes</taxon>
        <taxon>Dothideomycetidae</taxon>
        <taxon>Mycosphaerellales</taxon>
        <taxon>Mycosphaerellaceae</taxon>
        <taxon>Zymoseptoria</taxon>
    </lineage>
</organism>
<dbReference type="AlphaFoldDB" id="A0A1Y6L476"/>
<name>A0A1Y6L476_ZYMTR</name>
<proteinExistence type="predicted"/>